<name>A0A5N5SUL4_9CRUS</name>
<dbReference type="PRINTS" id="PR00511">
    <property type="entry name" value="TEKTIN"/>
</dbReference>
<dbReference type="InterPro" id="IPR000435">
    <property type="entry name" value="Tektins"/>
</dbReference>
<keyword evidence="3" id="KW-0966">Cell projection</keyword>
<dbReference type="GO" id="GO:0060271">
    <property type="term" value="P:cilium assembly"/>
    <property type="evidence" value="ECO:0007669"/>
    <property type="project" value="UniProtKB-UniRule"/>
</dbReference>
<keyword evidence="3" id="KW-0282">Flagellum</keyword>
<protein>
    <recommendedName>
        <fullName evidence="3">Tektin</fullName>
    </recommendedName>
</protein>
<dbReference type="Proteomes" id="UP000326759">
    <property type="component" value="Unassembled WGS sequence"/>
</dbReference>
<keyword evidence="4" id="KW-0175">Coiled coil</keyword>
<dbReference type="GO" id="GO:0015630">
    <property type="term" value="C:microtubule cytoskeleton"/>
    <property type="evidence" value="ECO:0007669"/>
    <property type="project" value="UniProtKB-UniRule"/>
</dbReference>
<dbReference type="OrthoDB" id="9886517at2759"/>
<comment type="subcellular location">
    <subcellularLocation>
        <location evidence="3">Cytoplasm</location>
        <location evidence="3">Cytoskeleton</location>
        <location evidence="3">Cilium axoneme</location>
    </subcellularLocation>
</comment>
<proteinExistence type="inferred from homology"/>
<keyword evidence="3" id="KW-0969">Cilium</keyword>
<organism evidence="5 6">
    <name type="scientific">Armadillidium nasatum</name>
    <dbReference type="NCBI Taxonomy" id="96803"/>
    <lineage>
        <taxon>Eukaryota</taxon>
        <taxon>Metazoa</taxon>
        <taxon>Ecdysozoa</taxon>
        <taxon>Arthropoda</taxon>
        <taxon>Crustacea</taxon>
        <taxon>Multicrustacea</taxon>
        <taxon>Malacostraca</taxon>
        <taxon>Eumalacostraca</taxon>
        <taxon>Peracarida</taxon>
        <taxon>Isopoda</taxon>
        <taxon>Oniscidea</taxon>
        <taxon>Crinocheta</taxon>
        <taxon>Armadillidiidae</taxon>
        <taxon>Armadillidium</taxon>
    </lineage>
</organism>
<dbReference type="GO" id="GO:0005930">
    <property type="term" value="C:axoneme"/>
    <property type="evidence" value="ECO:0007669"/>
    <property type="project" value="UniProtKB-SubCell"/>
</dbReference>
<evidence type="ECO:0000256" key="4">
    <source>
        <dbReference type="SAM" id="Coils"/>
    </source>
</evidence>
<gene>
    <name evidence="5" type="primary">TEKT3</name>
    <name evidence="5" type="ORF">Anas_05234</name>
</gene>
<evidence type="ECO:0000256" key="1">
    <source>
        <dbReference type="ARBA" id="ARBA00007209"/>
    </source>
</evidence>
<dbReference type="Pfam" id="PF03148">
    <property type="entry name" value="Tektin"/>
    <property type="match status" value="1"/>
</dbReference>
<dbReference type="InterPro" id="IPR048256">
    <property type="entry name" value="Tektin-like"/>
</dbReference>
<evidence type="ECO:0000256" key="3">
    <source>
        <dbReference type="RuleBase" id="RU367040"/>
    </source>
</evidence>
<evidence type="ECO:0000256" key="2">
    <source>
        <dbReference type="ARBA" id="ARBA00022490"/>
    </source>
</evidence>
<feature type="coiled-coil region" evidence="4">
    <location>
        <begin position="189"/>
        <end position="223"/>
    </location>
</feature>
<dbReference type="GO" id="GO:0005634">
    <property type="term" value="C:nucleus"/>
    <property type="evidence" value="ECO:0007669"/>
    <property type="project" value="TreeGrafter"/>
</dbReference>
<comment type="caution">
    <text evidence="5">The sequence shown here is derived from an EMBL/GenBank/DDBJ whole genome shotgun (WGS) entry which is preliminary data.</text>
</comment>
<dbReference type="EMBL" id="SEYY01019760">
    <property type="protein sequence ID" value="KAB7497914.1"/>
    <property type="molecule type" value="Genomic_DNA"/>
</dbReference>
<reference evidence="5 6" key="1">
    <citation type="journal article" date="2019" name="PLoS Biol.">
        <title>Sex chromosomes control vertical transmission of feminizing Wolbachia symbionts in an isopod.</title>
        <authorList>
            <person name="Becking T."/>
            <person name="Chebbi M.A."/>
            <person name="Giraud I."/>
            <person name="Moumen B."/>
            <person name="Laverre T."/>
            <person name="Caubet Y."/>
            <person name="Peccoud J."/>
            <person name="Gilbert C."/>
            <person name="Cordaux R."/>
        </authorList>
    </citation>
    <scope>NUCLEOTIDE SEQUENCE [LARGE SCALE GENOMIC DNA]</scope>
    <source>
        <strain evidence="5">ANa2</strain>
        <tissue evidence="5">Whole body excluding digestive tract and cuticle</tissue>
    </source>
</reference>
<keyword evidence="6" id="KW-1185">Reference proteome</keyword>
<keyword evidence="2" id="KW-0963">Cytoplasm</keyword>
<accession>A0A5N5SUL4</accession>
<comment type="similarity">
    <text evidence="1 3">Belongs to the tektin family.</text>
</comment>
<dbReference type="GO" id="GO:0060294">
    <property type="term" value="P:cilium movement involved in cell motility"/>
    <property type="evidence" value="ECO:0007669"/>
    <property type="project" value="UniProtKB-UniRule"/>
</dbReference>
<evidence type="ECO:0000313" key="6">
    <source>
        <dbReference type="Proteomes" id="UP000326759"/>
    </source>
</evidence>
<evidence type="ECO:0000313" key="5">
    <source>
        <dbReference type="EMBL" id="KAB7497914.1"/>
    </source>
</evidence>
<dbReference type="AlphaFoldDB" id="A0A5N5SUL4"/>
<feature type="coiled-coil region" evidence="4">
    <location>
        <begin position="262"/>
        <end position="289"/>
    </location>
</feature>
<dbReference type="PANTHER" id="PTHR19960:SF11">
    <property type="entry name" value="TEKTIN"/>
    <property type="match status" value="1"/>
</dbReference>
<dbReference type="PANTHER" id="PTHR19960">
    <property type="entry name" value="TEKTIN"/>
    <property type="match status" value="1"/>
</dbReference>
<sequence length="331" mass="39223">MKKSNLYNYTEADSTRGTSERVRRIPLINAIFIILTFRYTYDKTNISQRESSQRLGERVSDITYWRSELLQELDRMLAETNRLDDSRRSLEHALKETEKPFHVSKECLYFRENRQDLVRDKPEENLLREVDTIKDCQHRMRNLLDRVNLQTERTSSQRLRAEVEALLAATYQDMWSAWSRANSGLTLRSAELNDTRNRLLEHRNKVQQEMNDLERQIDSLKKGILDKSLPLKVVHSRLEGRTHRPETELCRDPPQHRMVREVQEISESVEALRQKLQDAEDSLHRLAQVRARLDHDIGVKTNSLYIDRDKCLGLRRSFPLSQPHLIDFNLY</sequence>